<evidence type="ECO:0000256" key="3">
    <source>
        <dbReference type="ARBA" id="ARBA00022692"/>
    </source>
</evidence>
<accession>A0AA38MM46</accession>
<sequence>MKFIVFITLFHLGYNTVLENTLQTYVQEELQKYLTKYQHKMVDTSFCVYVNIDRKCVSDIYDKFIKHNSCPPLVLGKTVKNTQSVYKSQEVFVFINEISEVDSVVGTLRSYRFWNPRCNHHFIICSPVNNTNFLQNILYLIWRNNILNFVVVFVYQLLQIYSLNPFKKEILNFTDGATNMFPDKLTNLYGHQFDVPLTEDSPLVNRGRTDFQGQDYFSWEVVKNALNATFKLNIKKNFVEILAEIRNKSDFSLNTVFVILDEKNQPVEYTYPHRRKDFVVMIPIDYDPHRHAMVSIFNPSIWILFLVALIATAAVSSIAEQNKRLFIKFLLKNLESFLGSPFHRLDLLRWQLKLKLIVFIICCLICRTLFQSFLIGNFISPPLLRPIETITDLKNSGLKILTIGNIVKITTIGEDDLQSQVIQCSRVEQMRRIRTVDKSVAYLINRHNAEGIVNEKSIETPEFYIMPQTLTPGIGTYGFRKHSPFLDKIDMYLRRVREFDLTREKFGHKSRAYRTKRKHITLGLKHLEVVFVGLFWGLFLSVLAFVAEIIYFKTVVGS</sequence>
<evidence type="ECO:0000256" key="8">
    <source>
        <dbReference type="SAM" id="Phobius"/>
    </source>
</evidence>
<gene>
    <name evidence="10" type="ORF">Zmor_007462</name>
</gene>
<dbReference type="PANTHER" id="PTHR42643">
    <property type="entry name" value="IONOTROPIC RECEPTOR 20A-RELATED"/>
    <property type="match status" value="1"/>
</dbReference>
<evidence type="ECO:0000256" key="9">
    <source>
        <dbReference type="SAM" id="SignalP"/>
    </source>
</evidence>
<evidence type="ECO:0000256" key="4">
    <source>
        <dbReference type="ARBA" id="ARBA00022989"/>
    </source>
</evidence>
<comment type="caution">
    <text evidence="10">The sequence shown here is derived from an EMBL/GenBank/DDBJ whole genome shotgun (WGS) entry which is preliminary data.</text>
</comment>
<evidence type="ECO:0000256" key="1">
    <source>
        <dbReference type="ARBA" id="ARBA00004651"/>
    </source>
</evidence>
<dbReference type="EMBL" id="JALNTZ010000002">
    <property type="protein sequence ID" value="KAJ3663155.1"/>
    <property type="molecule type" value="Genomic_DNA"/>
</dbReference>
<dbReference type="AlphaFoldDB" id="A0AA38MM46"/>
<feature type="transmembrane region" description="Helical" evidence="8">
    <location>
        <begin position="527"/>
        <end position="552"/>
    </location>
</feature>
<feature type="chain" id="PRO_5041439083" description="Ionotropic receptor" evidence="9">
    <location>
        <begin position="20"/>
        <end position="558"/>
    </location>
</feature>
<dbReference type="PANTHER" id="PTHR42643:SF35">
    <property type="entry name" value="IONOTROPIC RECEPTOR 68A, ISOFORM A"/>
    <property type="match status" value="1"/>
</dbReference>
<comment type="subcellular location">
    <subcellularLocation>
        <location evidence="1">Cell membrane</location>
        <topology evidence="1">Multi-pass membrane protein</topology>
    </subcellularLocation>
</comment>
<evidence type="ECO:0000256" key="6">
    <source>
        <dbReference type="ARBA" id="ARBA00023170"/>
    </source>
</evidence>
<dbReference type="SUPFAM" id="SSF53850">
    <property type="entry name" value="Periplasmic binding protein-like II"/>
    <property type="match status" value="1"/>
</dbReference>
<keyword evidence="11" id="KW-1185">Reference proteome</keyword>
<keyword evidence="7" id="KW-0325">Glycoprotein</keyword>
<dbReference type="InterPro" id="IPR052192">
    <property type="entry name" value="Insect_Ionotropic_Sensory_Rcpt"/>
</dbReference>
<feature type="signal peptide" evidence="9">
    <location>
        <begin position="1"/>
        <end position="19"/>
    </location>
</feature>
<evidence type="ECO:0000256" key="5">
    <source>
        <dbReference type="ARBA" id="ARBA00023136"/>
    </source>
</evidence>
<keyword evidence="9" id="KW-0732">Signal</keyword>
<keyword evidence="6" id="KW-0675">Receptor</keyword>
<organism evidence="10 11">
    <name type="scientific">Zophobas morio</name>
    <dbReference type="NCBI Taxonomy" id="2755281"/>
    <lineage>
        <taxon>Eukaryota</taxon>
        <taxon>Metazoa</taxon>
        <taxon>Ecdysozoa</taxon>
        <taxon>Arthropoda</taxon>
        <taxon>Hexapoda</taxon>
        <taxon>Insecta</taxon>
        <taxon>Pterygota</taxon>
        <taxon>Neoptera</taxon>
        <taxon>Endopterygota</taxon>
        <taxon>Coleoptera</taxon>
        <taxon>Polyphaga</taxon>
        <taxon>Cucujiformia</taxon>
        <taxon>Tenebrionidae</taxon>
        <taxon>Zophobas</taxon>
    </lineage>
</organism>
<reference evidence="10" key="1">
    <citation type="journal article" date="2023" name="G3 (Bethesda)">
        <title>Whole genome assemblies of Zophobas morio and Tenebrio molitor.</title>
        <authorList>
            <person name="Kaur S."/>
            <person name="Stinson S.A."/>
            <person name="diCenzo G.C."/>
        </authorList>
    </citation>
    <scope>NUCLEOTIDE SEQUENCE</scope>
    <source>
        <strain evidence="10">QUZm001</strain>
    </source>
</reference>
<keyword evidence="5 8" id="KW-0472">Membrane</keyword>
<dbReference type="Proteomes" id="UP001168821">
    <property type="component" value="Unassembled WGS sequence"/>
</dbReference>
<keyword evidence="3 8" id="KW-0812">Transmembrane</keyword>
<dbReference type="GO" id="GO:0005886">
    <property type="term" value="C:plasma membrane"/>
    <property type="evidence" value="ECO:0007669"/>
    <property type="project" value="UniProtKB-SubCell"/>
</dbReference>
<feature type="transmembrane region" description="Helical" evidence="8">
    <location>
        <begin position="356"/>
        <end position="379"/>
    </location>
</feature>
<keyword evidence="2" id="KW-1003">Cell membrane</keyword>
<keyword evidence="4 8" id="KW-1133">Transmembrane helix</keyword>
<evidence type="ECO:0000313" key="10">
    <source>
        <dbReference type="EMBL" id="KAJ3663155.1"/>
    </source>
</evidence>
<feature type="transmembrane region" description="Helical" evidence="8">
    <location>
        <begin position="300"/>
        <end position="319"/>
    </location>
</feature>
<evidence type="ECO:0000256" key="7">
    <source>
        <dbReference type="ARBA" id="ARBA00023180"/>
    </source>
</evidence>
<proteinExistence type="predicted"/>
<protein>
    <recommendedName>
        <fullName evidence="12">Ionotropic receptor</fullName>
    </recommendedName>
</protein>
<name>A0AA38MM46_9CUCU</name>
<evidence type="ECO:0000256" key="2">
    <source>
        <dbReference type="ARBA" id="ARBA00022475"/>
    </source>
</evidence>
<evidence type="ECO:0008006" key="12">
    <source>
        <dbReference type="Google" id="ProtNLM"/>
    </source>
</evidence>
<evidence type="ECO:0000313" key="11">
    <source>
        <dbReference type="Proteomes" id="UP001168821"/>
    </source>
</evidence>